<dbReference type="AlphaFoldDB" id="A0AA38H0H1"/>
<evidence type="ECO:0000313" key="13">
    <source>
        <dbReference type="Proteomes" id="UP000824469"/>
    </source>
</evidence>
<dbReference type="GO" id="GO:0004674">
    <property type="term" value="F:protein serine/threonine kinase activity"/>
    <property type="evidence" value="ECO:0007669"/>
    <property type="project" value="UniProtKB-KW"/>
</dbReference>
<evidence type="ECO:0000313" key="12">
    <source>
        <dbReference type="EMBL" id="KAH9331045.1"/>
    </source>
</evidence>
<sequence length="412" mass="46463">PLIGEDEKSGNHGDNIIQGEEDGTDTFTSCNAKVKRKPKQANSAKWEAIRARVEKNEVLPIEHFEIKKEIGEGVILRRLNKLKSIQNEIEILEMLDHPFLPTLYHSFQMGACTFIVMDYCPGGDLYGLQRKQPGNFFSEGDARFYASEVLIALEYLHMLGIVYRDLKPENILIKEDGHIIVTDFDLAIRGPFQPSVTRFPPQQLRPENDLSIECPKDFIGCFSFTGLLKSLRKKNFDKYSCLPSNENDSGLNISALAALPEIRTEPRSVRAMSVVGTYEYLAPEVSEGKHHGSPVDWWALGVLLYELLYGRTPFVGEDETDTSMNIRERLPSFPESPKVTDEAKDLISKLLVKNPSKRLGFERGASEIKEHPFFDGVNWTVKGQPPLIPGPYHGQRDDEIEDFSGSDSESEV</sequence>
<evidence type="ECO:0000256" key="8">
    <source>
        <dbReference type="ARBA" id="ARBA00047899"/>
    </source>
</evidence>
<evidence type="ECO:0000259" key="11">
    <source>
        <dbReference type="PROSITE" id="PS50011"/>
    </source>
</evidence>
<dbReference type="Proteomes" id="UP000824469">
    <property type="component" value="Unassembled WGS sequence"/>
</dbReference>
<dbReference type="InterPro" id="IPR011009">
    <property type="entry name" value="Kinase-like_dom_sf"/>
</dbReference>
<keyword evidence="7" id="KW-0067">ATP-binding</keyword>
<protein>
    <recommendedName>
        <fullName evidence="2">non-specific serine/threonine protein kinase</fullName>
        <ecNumber evidence="2">2.7.11.1</ecNumber>
    </recommendedName>
</protein>
<dbReference type="InterPro" id="IPR008271">
    <property type="entry name" value="Ser/Thr_kinase_AS"/>
</dbReference>
<evidence type="ECO:0000256" key="5">
    <source>
        <dbReference type="ARBA" id="ARBA00022741"/>
    </source>
</evidence>
<feature type="domain" description="Protein kinase" evidence="11">
    <location>
        <begin position="16"/>
        <end position="374"/>
    </location>
</feature>
<evidence type="ECO:0000256" key="7">
    <source>
        <dbReference type="ARBA" id="ARBA00022840"/>
    </source>
</evidence>
<comment type="similarity">
    <text evidence="1">Belongs to the protein kinase superfamily. AGC Ser/Thr protein kinase family.</text>
</comment>
<dbReference type="SUPFAM" id="SSF56112">
    <property type="entry name" value="Protein kinase-like (PK-like)"/>
    <property type="match status" value="1"/>
</dbReference>
<feature type="region of interest" description="Disordered" evidence="10">
    <location>
        <begin position="1"/>
        <end position="34"/>
    </location>
</feature>
<dbReference type="PROSITE" id="PS00108">
    <property type="entry name" value="PROTEIN_KINASE_ST"/>
    <property type="match status" value="1"/>
</dbReference>
<comment type="caution">
    <text evidence="12">The sequence shown here is derived from an EMBL/GenBank/DDBJ whole genome shotgun (WGS) entry which is preliminary data.</text>
</comment>
<evidence type="ECO:0000256" key="10">
    <source>
        <dbReference type="SAM" id="MobiDB-lite"/>
    </source>
</evidence>
<dbReference type="EC" id="2.7.11.1" evidence="2"/>
<gene>
    <name evidence="12" type="ORF">KI387_003153</name>
</gene>
<feature type="non-terminal residue" evidence="12">
    <location>
        <position position="412"/>
    </location>
</feature>
<evidence type="ECO:0000256" key="3">
    <source>
        <dbReference type="ARBA" id="ARBA00022527"/>
    </source>
</evidence>
<comment type="catalytic activity">
    <reaction evidence="9">
        <text>L-seryl-[protein] + ATP = O-phospho-L-seryl-[protein] + ADP + H(+)</text>
        <dbReference type="Rhea" id="RHEA:17989"/>
        <dbReference type="Rhea" id="RHEA-COMP:9863"/>
        <dbReference type="Rhea" id="RHEA-COMP:11604"/>
        <dbReference type="ChEBI" id="CHEBI:15378"/>
        <dbReference type="ChEBI" id="CHEBI:29999"/>
        <dbReference type="ChEBI" id="CHEBI:30616"/>
        <dbReference type="ChEBI" id="CHEBI:83421"/>
        <dbReference type="ChEBI" id="CHEBI:456216"/>
        <dbReference type="EC" id="2.7.11.1"/>
    </reaction>
</comment>
<dbReference type="OMA" id="SAKWEAI"/>
<feature type="compositionally biased region" description="Basic and acidic residues" evidence="10">
    <location>
        <begin position="1"/>
        <end position="11"/>
    </location>
</feature>
<evidence type="ECO:0000256" key="1">
    <source>
        <dbReference type="ARBA" id="ARBA00009903"/>
    </source>
</evidence>
<dbReference type="Gene3D" id="1.10.510.10">
    <property type="entry name" value="Transferase(Phosphotransferase) domain 1"/>
    <property type="match status" value="2"/>
</dbReference>
<evidence type="ECO:0000256" key="2">
    <source>
        <dbReference type="ARBA" id="ARBA00012513"/>
    </source>
</evidence>
<accession>A0AA38H0H1</accession>
<dbReference type="PANTHER" id="PTHR45637">
    <property type="entry name" value="FLIPPASE KINASE 1-RELATED"/>
    <property type="match status" value="1"/>
</dbReference>
<evidence type="ECO:0000256" key="4">
    <source>
        <dbReference type="ARBA" id="ARBA00022679"/>
    </source>
</evidence>
<dbReference type="FunFam" id="1.10.510.10:FF:000294">
    <property type="entry name" value="Serine/threonine-protein kinase OXI1"/>
    <property type="match status" value="1"/>
</dbReference>
<proteinExistence type="inferred from homology"/>
<dbReference type="Gene3D" id="3.30.200.20">
    <property type="entry name" value="Phosphorylase Kinase, domain 1"/>
    <property type="match status" value="1"/>
</dbReference>
<dbReference type="GO" id="GO:0005524">
    <property type="term" value="F:ATP binding"/>
    <property type="evidence" value="ECO:0007669"/>
    <property type="project" value="UniProtKB-KW"/>
</dbReference>
<evidence type="ECO:0000256" key="9">
    <source>
        <dbReference type="ARBA" id="ARBA00048679"/>
    </source>
</evidence>
<keyword evidence="5" id="KW-0547">Nucleotide-binding</keyword>
<dbReference type="InterPro" id="IPR000719">
    <property type="entry name" value="Prot_kinase_dom"/>
</dbReference>
<feature type="region of interest" description="Disordered" evidence="10">
    <location>
        <begin position="385"/>
        <end position="412"/>
    </location>
</feature>
<dbReference type="PROSITE" id="PS50011">
    <property type="entry name" value="PROTEIN_KINASE_DOM"/>
    <property type="match status" value="1"/>
</dbReference>
<keyword evidence="13" id="KW-1185">Reference proteome</keyword>
<name>A0AA38H0H1_TAXCH</name>
<evidence type="ECO:0000256" key="6">
    <source>
        <dbReference type="ARBA" id="ARBA00022777"/>
    </source>
</evidence>
<dbReference type="Pfam" id="PF00069">
    <property type="entry name" value="Pkinase"/>
    <property type="match status" value="2"/>
</dbReference>
<feature type="compositionally biased region" description="Acidic residues" evidence="10">
    <location>
        <begin position="398"/>
        <end position="412"/>
    </location>
</feature>
<organism evidence="12 13">
    <name type="scientific">Taxus chinensis</name>
    <name type="common">Chinese yew</name>
    <name type="synonym">Taxus wallichiana var. chinensis</name>
    <dbReference type="NCBI Taxonomy" id="29808"/>
    <lineage>
        <taxon>Eukaryota</taxon>
        <taxon>Viridiplantae</taxon>
        <taxon>Streptophyta</taxon>
        <taxon>Embryophyta</taxon>
        <taxon>Tracheophyta</taxon>
        <taxon>Spermatophyta</taxon>
        <taxon>Pinopsida</taxon>
        <taxon>Pinidae</taxon>
        <taxon>Conifers II</taxon>
        <taxon>Cupressales</taxon>
        <taxon>Taxaceae</taxon>
        <taxon>Taxus</taxon>
    </lineage>
</organism>
<keyword evidence="4" id="KW-0808">Transferase</keyword>
<dbReference type="SMART" id="SM00220">
    <property type="entry name" value="S_TKc"/>
    <property type="match status" value="1"/>
</dbReference>
<keyword evidence="3" id="KW-0723">Serine/threonine-protein kinase</keyword>
<dbReference type="EMBL" id="JAHRHJ020000001">
    <property type="protein sequence ID" value="KAH9331045.1"/>
    <property type="molecule type" value="Genomic_DNA"/>
</dbReference>
<comment type="catalytic activity">
    <reaction evidence="8">
        <text>L-threonyl-[protein] + ATP = O-phospho-L-threonyl-[protein] + ADP + H(+)</text>
        <dbReference type="Rhea" id="RHEA:46608"/>
        <dbReference type="Rhea" id="RHEA-COMP:11060"/>
        <dbReference type="Rhea" id="RHEA-COMP:11605"/>
        <dbReference type="ChEBI" id="CHEBI:15378"/>
        <dbReference type="ChEBI" id="CHEBI:30013"/>
        <dbReference type="ChEBI" id="CHEBI:30616"/>
        <dbReference type="ChEBI" id="CHEBI:61977"/>
        <dbReference type="ChEBI" id="CHEBI:456216"/>
        <dbReference type="EC" id="2.7.11.1"/>
    </reaction>
</comment>
<reference evidence="12 13" key="1">
    <citation type="journal article" date="2021" name="Nat. Plants">
        <title>The Taxus genome provides insights into paclitaxel biosynthesis.</title>
        <authorList>
            <person name="Xiong X."/>
            <person name="Gou J."/>
            <person name="Liao Q."/>
            <person name="Li Y."/>
            <person name="Zhou Q."/>
            <person name="Bi G."/>
            <person name="Li C."/>
            <person name="Du R."/>
            <person name="Wang X."/>
            <person name="Sun T."/>
            <person name="Guo L."/>
            <person name="Liang H."/>
            <person name="Lu P."/>
            <person name="Wu Y."/>
            <person name="Zhang Z."/>
            <person name="Ro D.K."/>
            <person name="Shang Y."/>
            <person name="Huang S."/>
            <person name="Yan J."/>
        </authorList>
    </citation>
    <scope>NUCLEOTIDE SEQUENCE [LARGE SCALE GENOMIC DNA]</scope>
    <source>
        <strain evidence="12">Ta-2019</strain>
    </source>
</reference>
<keyword evidence="6" id="KW-0418">Kinase</keyword>